<dbReference type="Proteomes" id="UP001589734">
    <property type="component" value="Unassembled WGS sequence"/>
</dbReference>
<dbReference type="EMBL" id="JBHLYW010000009">
    <property type="protein sequence ID" value="MFC0077681.1"/>
    <property type="molecule type" value="Genomic_DNA"/>
</dbReference>
<dbReference type="RefSeq" id="WP_379686746.1">
    <property type="nucleotide sequence ID" value="NZ_JBHLYW010000009.1"/>
</dbReference>
<evidence type="ECO:0000313" key="2">
    <source>
        <dbReference type="Proteomes" id="UP001589734"/>
    </source>
</evidence>
<proteinExistence type="predicted"/>
<evidence type="ECO:0000313" key="1">
    <source>
        <dbReference type="EMBL" id="MFC0077681.1"/>
    </source>
</evidence>
<organism evidence="1 2">
    <name type="scientific">Flavobacterium procerum</name>
    <dbReference type="NCBI Taxonomy" id="1455569"/>
    <lineage>
        <taxon>Bacteria</taxon>
        <taxon>Pseudomonadati</taxon>
        <taxon>Bacteroidota</taxon>
        <taxon>Flavobacteriia</taxon>
        <taxon>Flavobacteriales</taxon>
        <taxon>Flavobacteriaceae</taxon>
        <taxon>Flavobacterium</taxon>
    </lineage>
</organism>
<comment type="caution">
    <text evidence="1">The sequence shown here is derived from an EMBL/GenBank/DDBJ whole genome shotgun (WGS) entry which is preliminary data.</text>
</comment>
<keyword evidence="2" id="KW-1185">Reference proteome</keyword>
<gene>
    <name evidence="1" type="ORF">ACFFLS_11570</name>
</gene>
<reference evidence="1 2" key="1">
    <citation type="submission" date="2024-09" db="EMBL/GenBank/DDBJ databases">
        <authorList>
            <person name="Sun Q."/>
            <person name="Mori K."/>
        </authorList>
    </citation>
    <scope>NUCLEOTIDE SEQUENCE [LARGE SCALE GENOMIC DNA]</scope>
    <source>
        <strain evidence="1 2">CGMCC 1.12926</strain>
    </source>
</reference>
<name>A0ABV6BSU5_9FLAO</name>
<sequence length="137" mass="16343">MRAILNLTTIFLCGFLLSFNTTNKHPKNLTKQEILEISYKNCIKYNWFKTKKYIANDEYDNWLVCEYFYSKSEKIIVTYSDVKGINPHYIETKLNIFQDDVKLKNGYSFKNITLNKYTYFESDDNGDFVITEFDTKN</sequence>
<protein>
    <submittedName>
        <fullName evidence="1">Uncharacterized protein</fullName>
    </submittedName>
</protein>
<accession>A0ABV6BSU5</accession>